<feature type="compositionally biased region" description="Polar residues" evidence="1">
    <location>
        <begin position="12"/>
        <end position="26"/>
    </location>
</feature>
<gene>
    <name evidence="3" type="ORF">SAMN02745202_00141</name>
</gene>
<evidence type="ECO:0000313" key="4">
    <source>
        <dbReference type="Proteomes" id="UP000190065"/>
    </source>
</evidence>
<name>A0A1T4KP55_9BACT</name>
<dbReference type="STRING" id="28136.SAMN02745202_00141"/>
<dbReference type="Proteomes" id="UP000190065">
    <property type="component" value="Unassembled WGS sequence"/>
</dbReference>
<keyword evidence="2" id="KW-0472">Membrane</keyword>
<evidence type="ECO:0000256" key="1">
    <source>
        <dbReference type="SAM" id="MobiDB-lite"/>
    </source>
</evidence>
<proteinExistence type="predicted"/>
<evidence type="ECO:0008006" key="5">
    <source>
        <dbReference type="Google" id="ProtNLM"/>
    </source>
</evidence>
<dbReference type="eggNOG" id="ENOG5032ZQF">
    <property type="taxonomic scope" value="Bacteria"/>
</dbReference>
<accession>A0A1T4KP55</accession>
<keyword evidence="2" id="KW-0812">Transmembrane</keyword>
<organism evidence="3 4">
    <name type="scientific">Segatella oulorum</name>
    <dbReference type="NCBI Taxonomy" id="28136"/>
    <lineage>
        <taxon>Bacteria</taxon>
        <taxon>Pseudomonadati</taxon>
        <taxon>Bacteroidota</taxon>
        <taxon>Bacteroidia</taxon>
        <taxon>Bacteroidales</taxon>
        <taxon>Prevotellaceae</taxon>
        <taxon>Segatella</taxon>
    </lineage>
</organism>
<protein>
    <recommendedName>
        <fullName evidence="5">Cell division protein FtsL</fullName>
    </recommendedName>
</protein>
<dbReference type="Pfam" id="PF19579">
    <property type="entry name" value="FtsL_2"/>
    <property type="match status" value="1"/>
</dbReference>
<dbReference type="RefSeq" id="WP_025069785.1">
    <property type="nucleotide sequence ID" value="NZ_FUXK01000001.1"/>
</dbReference>
<feature type="transmembrane region" description="Helical" evidence="2">
    <location>
        <begin position="93"/>
        <end position="112"/>
    </location>
</feature>
<reference evidence="3 4" key="1">
    <citation type="submission" date="2017-02" db="EMBL/GenBank/DDBJ databases">
        <authorList>
            <person name="Peterson S.W."/>
        </authorList>
    </citation>
    <scope>NUCLEOTIDE SEQUENCE [LARGE SCALE GENOMIC DNA]</scope>
    <source>
        <strain evidence="3 4">ATCC 43324</strain>
    </source>
</reference>
<evidence type="ECO:0000313" key="3">
    <source>
        <dbReference type="EMBL" id="SJZ44138.1"/>
    </source>
</evidence>
<dbReference type="EMBL" id="FUXK01000001">
    <property type="protein sequence ID" value="SJZ44138.1"/>
    <property type="molecule type" value="Genomic_DNA"/>
</dbReference>
<dbReference type="AlphaFoldDB" id="A0A1T4KP55"/>
<dbReference type="InterPro" id="IPR045755">
    <property type="entry name" value="FtsL-like"/>
</dbReference>
<feature type="region of interest" description="Disordered" evidence="1">
    <location>
        <begin position="1"/>
        <end position="49"/>
    </location>
</feature>
<sequence>MSEDIAPKGTPKITSIVEQSIPNGAETSDETLLKEGQKERPRKAKAVAVPNDEEAPSLKEVIEKQAIEGESPQAFTFTLKKILGGDILTTQTMRNQIGVFLLITLFLIFYIANRYSVQKDLIEIDRLQNELQDAKYKALSSSSQLTEKSRESHVLELLKSNKDSVLKIATQPPYIINVPEE</sequence>
<evidence type="ECO:0000256" key="2">
    <source>
        <dbReference type="SAM" id="Phobius"/>
    </source>
</evidence>
<keyword evidence="2" id="KW-1133">Transmembrane helix</keyword>